<dbReference type="GeneID" id="5891484"/>
<dbReference type="Proteomes" id="UP000001357">
    <property type="component" value="Unassembled WGS sequence"/>
</dbReference>
<gene>
    <name evidence="1" type="ORF">MONBRDRAFT_8497</name>
</gene>
<sequence>MRTRACTGQTSRPQHRCRRCDGHGIVERNFGLAADTCPACDGTRWVTERYGYTQHGHRYRTHDCPLSAQPPMCMHCAYQLLAASVNADSARVQARHPHFLGLAVPRVWPAMALPTRAIVSTLASTAKAKALLLAGSLAARAQPATEPSS</sequence>
<dbReference type="RefSeq" id="XP_001746214.1">
    <property type="nucleotide sequence ID" value="XM_001746162.1"/>
</dbReference>
<evidence type="ECO:0008006" key="3">
    <source>
        <dbReference type="Google" id="ProtNLM"/>
    </source>
</evidence>
<dbReference type="AlphaFoldDB" id="A9V077"/>
<dbReference type="Gene3D" id="6.20.20.10">
    <property type="match status" value="1"/>
</dbReference>
<evidence type="ECO:0000313" key="1">
    <source>
        <dbReference type="EMBL" id="EDQ89109.1"/>
    </source>
</evidence>
<dbReference type="KEGG" id="mbr:MONBRDRAFT_8497"/>
<dbReference type="InParanoid" id="A9V077"/>
<evidence type="ECO:0000313" key="2">
    <source>
        <dbReference type="Proteomes" id="UP000001357"/>
    </source>
</evidence>
<organism evidence="1 2">
    <name type="scientific">Monosiga brevicollis</name>
    <name type="common">Choanoflagellate</name>
    <dbReference type="NCBI Taxonomy" id="81824"/>
    <lineage>
        <taxon>Eukaryota</taxon>
        <taxon>Choanoflagellata</taxon>
        <taxon>Craspedida</taxon>
        <taxon>Salpingoecidae</taxon>
        <taxon>Monosiga</taxon>
    </lineage>
</organism>
<proteinExistence type="predicted"/>
<reference evidence="1 2" key="1">
    <citation type="journal article" date="2008" name="Nature">
        <title>The genome of the choanoflagellate Monosiga brevicollis and the origin of metazoans.</title>
        <authorList>
            <consortium name="JGI Sequencing"/>
            <person name="King N."/>
            <person name="Westbrook M.J."/>
            <person name="Young S.L."/>
            <person name="Kuo A."/>
            <person name="Abedin M."/>
            <person name="Chapman J."/>
            <person name="Fairclough S."/>
            <person name="Hellsten U."/>
            <person name="Isogai Y."/>
            <person name="Letunic I."/>
            <person name="Marr M."/>
            <person name="Pincus D."/>
            <person name="Putnam N."/>
            <person name="Rokas A."/>
            <person name="Wright K.J."/>
            <person name="Zuzow R."/>
            <person name="Dirks W."/>
            <person name="Good M."/>
            <person name="Goodstein D."/>
            <person name="Lemons D."/>
            <person name="Li W."/>
            <person name="Lyons J.B."/>
            <person name="Morris A."/>
            <person name="Nichols S."/>
            <person name="Richter D.J."/>
            <person name="Salamov A."/>
            <person name="Bork P."/>
            <person name="Lim W.A."/>
            <person name="Manning G."/>
            <person name="Miller W.T."/>
            <person name="McGinnis W."/>
            <person name="Shapiro H."/>
            <person name="Tjian R."/>
            <person name="Grigoriev I.V."/>
            <person name="Rokhsar D."/>
        </authorList>
    </citation>
    <scope>NUCLEOTIDE SEQUENCE [LARGE SCALE GENOMIC DNA]</scope>
    <source>
        <strain evidence="2">MX1 / ATCC 50154</strain>
    </source>
</reference>
<dbReference type="EMBL" id="CH991552">
    <property type="protein sequence ID" value="EDQ89109.1"/>
    <property type="molecule type" value="Genomic_DNA"/>
</dbReference>
<name>A9V077_MONBE</name>
<accession>A9V077</accession>
<keyword evidence="2" id="KW-1185">Reference proteome</keyword>
<protein>
    <recommendedName>
        <fullName evidence="3">CR-type domain-containing protein</fullName>
    </recommendedName>
</protein>